<dbReference type="GO" id="GO:0070040">
    <property type="term" value="F:rRNA (adenine(2503)-C2-)-methyltransferase activity"/>
    <property type="evidence" value="ECO:0007669"/>
    <property type="project" value="UniProtKB-UniRule"/>
</dbReference>
<keyword evidence="12 14" id="KW-0411">Iron-sulfur</keyword>
<keyword evidence="7 14" id="KW-0808">Transferase</keyword>
<dbReference type="Gene3D" id="3.20.20.70">
    <property type="entry name" value="Aldolase class I"/>
    <property type="match status" value="1"/>
</dbReference>
<dbReference type="Pfam" id="PF04055">
    <property type="entry name" value="Radical_SAM"/>
    <property type="match status" value="1"/>
</dbReference>
<evidence type="ECO:0000256" key="6">
    <source>
        <dbReference type="ARBA" id="ARBA00022603"/>
    </source>
</evidence>
<sequence length="388" mass="42860">MSASNHANAFALPAVDADGRKNLVGLSRDELEAEMLSIGLEKFRARQLWHWIYHRGATDFSVMTTLAKPVREKLADSHLIARPTVVKDLKSADGTRKWLLRMPDGQEVESVHIPEEDRGTLCVSSQVGCTLTCRFCHTGTQRLVRNLDSSEIVAQVMLARDMLDEWPAPPDGRMLSNVVMMGMGEPLFNYENVAKALKIVMDGDGISISKRRITLSTSGVVPAMRRCGEELNVNLAVSLHAVTDELRDIIMPINRKYPLRDLIAACRDYPGLSNARRITFEYVMLKGINDSPADARALVKLLEGVPAKINLIPFNPWPGAPYERSTDRAIQIFGDLVNNAGYASPVRTPRGEDIMAACGQLRSDSLRLSAAERAAIDKVIAEKDAELV</sequence>
<dbReference type="Gene3D" id="1.10.150.530">
    <property type="match status" value="1"/>
</dbReference>
<comment type="catalytic activity">
    <reaction evidence="14">
        <text>adenosine(37) in tRNA + 2 reduced [2Fe-2S]-[ferredoxin] + 2 S-adenosyl-L-methionine = 2-methyladenosine(37) in tRNA + 5'-deoxyadenosine + L-methionine + 2 oxidized [2Fe-2S]-[ferredoxin] + S-adenosyl-L-homocysteine</text>
        <dbReference type="Rhea" id="RHEA:43332"/>
        <dbReference type="Rhea" id="RHEA-COMP:10000"/>
        <dbReference type="Rhea" id="RHEA-COMP:10001"/>
        <dbReference type="Rhea" id="RHEA-COMP:10162"/>
        <dbReference type="Rhea" id="RHEA-COMP:10485"/>
        <dbReference type="ChEBI" id="CHEBI:17319"/>
        <dbReference type="ChEBI" id="CHEBI:33737"/>
        <dbReference type="ChEBI" id="CHEBI:33738"/>
        <dbReference type="ChEBI" id="CHEBI:57844"/>
        <dbReference type="ChEBI" id="CHEBI:57856"/>
        <dbReference type="ChEBI" id="CHEBI:59789"/>
        <dbReference type="ChEBI" id="CHEBI:74411"/>
        <dbReference type="ChEBI" id="CHEBI:74497"/>
        <dbReference type="EC" id="2.1.1.192"/>
    </reaction>
</comment>
<feature type="binding site" evidence="14">
    <location>
        <position position="315"/>
    </location>
    <ligand>
        <name>S-adenosyl-L-methionine</name>
        <dbReference type="ChEBI" id="CHEBI:59789"/>
    </ligand>
</feature>
<gene>
    <name evidence="14 16" type="primary">rlmN</name>
    <name evidence="16" type="ORF">D3877_09430</name>
</gene>
<feature type="binding site" evidence="14">
    <location>
        <position position="129"/>
    </location>
    <ligand>
        <name>[4Fe-4S] cluster</name>
        <dbReference type="ChEBI" id="CHEBI:49883"/>
        <note>4Fe-4S-S-AdoMet</note>
    </ligand>
</feature>
<dbReference type="OrthoDB" id="9793973at2"/>
<evidence type="ECO:0000313" key="16">
    <source>
        <dbReference type="EMBL" id="RJF84707.1"/>
    </source>
</evidence>
<dbReference type="GO" id="GO:0046872">
    <property type="term" value="F:metal ion binding"/>
    <property type="evidence" value="ECO:0007669"/>
    <property type="project" value="UniProtKB-KW"/>
</dbReference>
<reference evidence="16 17" key="1">
    <citation type="submission" date="2018-09" db="EMBL/GenBank/DDBJ databases">
        <authorList>
            <person name="Zhu H."/>
        </authorList>
    </citation>
    <scope>NUCLEOTIDE SEQUENCE [LARGE SCALE GENOMIC DNA]</scope>
    <source>
        <strain evidence="16 17">K2W22B-5</strain>
    </source>
</reference>
<dbReference type="NCBIfam" id="TIGR00048">
    <property type="entry name" value="rRNA_mod_RlmN"/>
    <property type="match status" value="1"/>
</dbReference>
<dbReference type="Pfam" id="PF21016">
    <property type="entry name" value="RlmN_N"/>
    <property type="match status" value="1"/>
</dbReference>
<feature type="active site" description="Proton acceptor" evidence="14">
    <location>
        <position position="109"/>
    </location>
</feature>
<feature type="active site" description="S-methylcysteine intermediate" evidence="14">
    <location>
        <position position="358"/>
    </location>
</feature>
<evidence type="ECO:0000256" key="7">
    <source>
        <dbReference type="ARBA" id="ARBA00022679"/>
    </source>
</evidence>
<feature type="binding site" evidence="14">
    <location>
        <position position="133"/>
    </location>
    <ligand>
        <name>[4Fe-4S] cluster</name>
        <dbReference type="ChEBI" id="CHEBI:49883"/>
        <note>4Fe-4S-S-AdoMet</note>
    </ligand>
</feature>
<dbReference type="GO" id="GO:0051539">
    <property type="term" value="F:4 iron, 4 sulfur cluster binding"/>
    <property type="evidence" value="ECO:0007669"/>
    <property type="project" value="UniProtKB-UniRule"/>
</dbReference>
<feature type="binding site" evidence="14">
    <location>
        <begin position="184"/>
        <end position="185"/>
    </location>
    <ligand>
        <name>S-adenosyl-L-methionine</name>
        <dbReference type="ChEBI" id="CHEBI:59789"/>
    </ligand>
</feature>
<dbReference type="HAMAP" id="MF_01849">
    <property type="entry name" value="RNA_methyltr_RlmN"/>
    <property type="match status" value="1"/>
</dbReference>
<keyword evidence="3 14" id="KW-0004">4Fe-4S</keyword>
<keyword evidence="11 14" id="KW-0408">Iron</keyword>
<keyword evidence="17" id="KW-1185">Reference proteome</keyword>
<dbReference type="EMBL" id="QYUL01000001">
    <property type="protein sequence ID" value="RJF84707.1"/>
    <property type="molecule type" value="Genomic_DNA"/>
</dbReference>
<dbReference type="PIRSF" id="PIRSF006004">
    <property type="entry name" value="CHP00048"/>
    <property type="match status" value="1"/>
</dbReference>
<comment type="catalytic activity">
    <reaction evidence="14">
        <text>adenosine(2503) in 23S rRNA + 2 reduced [2Fe-2S]-[ferredoxin] + 2 S-adenosyl-L-methionine = 2-methyladenosine(2503) in 23S rRNA + 5'-deoxyadenosine + L-methionine + 2 oxidized [2Fe-2S]-[ferredoxin] + S-adenosyl-L-homocysteine</text>
        <dbReference type="Rhea" id="RHEA:42916"/>
        <dbReference type="Rhea" id="RHEA-COMP:10000"/>
        <dbReference type="Rhea" id="RHEA-COMP:10001"/>
        <dbReference type="Rhea" id="RHEA-COMP:10152"/>
        <dbReference type="Rhea" id="RHEA-COMP:10282"/>
        <dbReference type="ChEBI" id="CHEBI:17319"/>
        <dbReference type="ChEBI" id="CHEBI:33737"/>
        <dbReference type="ChEBI" id="CHEBI:33738"/>
        <dbReference type="ChEBI" id="CHEBI:57844"/>
        <dbReference type="ChEBI" id="CHEBI:57856"/>
        <dbReference type="ChEBI" id="CHEBI:59789"/>
        <dbReference type="ChEBI" id="CHEBI:74411"/>
        <dbReference type="ChEBI" id="CHEBI:74497"/>
        <dbReference type="EC" id="2.1.1.192"/>
    </reaction>
</comment>
<comment type="function">
    <text evidence="14">Specifically methylates position 2 of adenine 2503 in 23S rRNA and position 2 of adenine 37 in tRNAs. m2A2503 modification seems to play a crucial role in the proofreading step occurring at the peptidyl transferase center and thus would serve to optimize ribosomal fidelity.</text>
</comment>
<keyword evidence="10 14" id="KW-0479">Metal-binding</keyword>
<evidence type="ECO:0000256" key="13">
    <source>
        <dbReference type="ARBA" id="ARBA00023157"/>
    </source>
</evidence>
<dbReference type="PANTHER" id="PTHR30544">
    <property type="entry name" value="23S RRNA METHYLTRANSFERASE"/>
    <property type="match status" value="1"/>
</dbReference>
<comment type="similarity">
    <text evidence="2 14">Belongs to the radical SAM superfamily. RlmN family.</text>
</comment>
<evidence type="ECO:0000256" key="8">
    <source>
        <dbReference type="ARBA" id="ARBA00022691"/>
    </source>
</evidence>
<evidence type="ECO:0000256" key="11">
    <source>
        <dbReference type="ARBA" id="ARBA00023004"/>
    </source>
</evidence>
<keyword evidence="9 14" id="KW-0819">tRNA processing</keyword>
<comment type="caution">
    <text evidence="16">The sequence shown here is derived from an EMBL/GenBank/DDBJ whole genome shotgun (WGS) entry which is preliminary data.</text>
</comment>
<evidence type="ECO:0000256" key="14">
    <source>
        <dbReference type="HAMAP-Rule" id="MF_01849"/>
    </source>
</evidence>
<dbReference type="InterPro" id="IPR013785">
    <property type="entry name" value="Aldolase_TIM"/>
</dbReference>
<comment type="subcellular location">
    <subcellularLocation>
        <location evidence="1 14">Cytoplasm</location>
    </subcellularLocation>
</comment>
<dbReference type="InterPro" id="IPR040072">
    <property type="entry name" value="Methyltransferase_A"/>
</dbReference>
<protein>
    <recommendedName>
        <fullName evidence="14">Dual-specificity RNA methyltransferase RlmN</fullName>
        <ecNumber evidence="14">2.1.1.192</ecNumber>
    </recommendedName>
    <alternativeName>
        <fullName evidence="14">23S rRNA (adenine(2503)-C(2))-methyltransferase</fullName>
    </alternativeName>
    <alternativeName>
        <fullName evidence="14">23S rRNA m2A2503 methyltransferase</fullName>
    </alternativeName>
    <alternativeName>
        <fullName evidence="14">Ribosomal RNA large subunit methyltransferase N</fullName>
    </alternativeName>
    <alternativeName>
        <fullName evidence="14">tRNA (adenine(37)-C(2))-methyltransferase</fullName>
    </alternativeName>
    <alternativeName>
        <fullName evidence="14">tRNA m2A37 methyltransferase</fullName>
    </alternativeName>
</protein>
<dbReference type="InterPro" id="IPR048641">
    <property type="entry name" value="RlmN_N"/>
</dbReference>
<evidence type="ECO:0000256" key="10">
    <source>
        <dbReference type="ARBA" id="ARBA00022723"/>
    </source>
</evidence>
<comment type="miscellaneous">
    <text evidence="14">Reaction proceeds by a ping-pong mechanism involving intermediate methylation of a conserved cysteine residue.</text>
</comment>
<name>A0A418W413_9PROT</name>
<evidence type="ECO:0000256" key="1">
    <source>
        <dbReference type="ARBA" id="ARBA00004496"/>
    </source>
</evidence>
<dbReference type="GO" id="GO:0005737">
    <property type="term" value="C:cytoplasm"/>
    <property type="evidence" value="ECO:0007669"/>
    <property type="project" value="UniProtKB-SubCell"/>
</dbReference>
<dbReference type="InterPro" id="IPR004383">
    <property type="entry name" value="rRNA_lsu_MTrfase_RlmN/Cfr"/>
</dbReference>
<dbReference type="SFLD" id="SFLDS00029">
    <property type="entry name" value="Radical_SAM"/>
    <property type="match status" value="1"/>
</dbReference>
<keyword evidence="13 14" id="KW-1015">Disulfide bond</keyword>
<comment type="caution">
    <text evidence="14">Lacks conserved residue(s) required for the propagation of feature annotation.</text>
</comment>
<keyword evidence="8 14" id="KW-0949">S-adenosyl-L-methionine</keyword>
<evidence type="ECO:0000256" key="3">
    <source>
        <dbReference type="ARBA" id="ARBA00022485"/>
    </source>
</evidence>
<dbReference type="SFLD" id="SFLDF00275">
    <property type="entry name" value="adenosine_C2_methyltransferase"/>
    <property type="match status" value="1"/>
</dbReference>
<evidence type="ECO:0000256" key="2">
    <source>
        <dbReference type="ARBA" id="ARBA00007544"/>
    </source>
</evidence>
<accession>A0A418W413</accession>
<dbReference type="PANTHER" id="PTHR30544:SF5">
    <property type="entry name" value="RADICAL SAM CORE DOMAIN-CONTAINING PROTEIN"/>
    <property type="match status" value="1"/>
</dbReference>
<keyword evidence="4 14" id="KW-0963">Cytoplasm</keyword>
<dbReference type="SFLD" id="SFLDG01062">
    <property type="entry name" value="methyltransferase_(Class_A)"/>
    <property type="match status" value="1"/>
</dbReference>
<dbReference type="GO" id="GO:0000049">
    <property type="term" value="F:tRNA binding"/>
    <property type="evidence" value="ECO:0007669"/>
    <property type="project" value="UniProtKB-UniRule"/>
</dbReference>
<feature type="domain" description="Radical SAM core" evidence="15">
    <location>
        <begin position="115"/>
        <end position="353"/>
    </location>
</feature>
<dbReference type="InterPro" id="IPR027492">
    <property type="entry name" value="RNA_MTrfase_RlmN"/>
</dbReference>
<dbReference type="InterPro" id="IPR058240">
    <property type="entry name" value="rSAM_sf"/>
</dbReference>
<dbReference type="AlphaFoldDB" id="A0A418W413"/>
<comment type="cofactor">
    <cofactor evidence="14">
        <name>[4Fe-4S] cluster</name>
        <dbReference type="ChEBI" id="CHEBI:49883"/>
    </cofactor>
    <text evidence="14">Binds 1 [4Fe-4S] cluster. The cluster is coordinated with 3 cysteines and an exchangeable S-adenosyl-L-methionine.</text>
</comment>
<dbReference type="Proteomes" id="UP000283458">
    <property type="component" value="Unassembled WGS sequence"/>
</dbReference>
<dbReference type="EC" id="2.1.1.192" evidence="14"/>
<dbReference type="PROSITE" id="PS51918">
    <property type="entry name" value="RADICAL_SAM"/>
    <property type="match status" value="1"/>
</dbReference>
<feature type="binding site" evidence="14">
    <location>
        <begin position="238"/>
        <end position="240"/>
    </location>
    <ligand>
        <name>S-adenosyl-L-methionine</name>
        <dbReference type="ChEBI" id="CHEBI:59789"/>
    </ligand>
</feature>
<dbReference type="GO" id="GO:0002935">
    <property type="term" value="F:tRNA (adenine(37)-C2)-methyltransferase activity"/>
    <property type="evidence" value="ECO:0007669"/>
    <property type="project" value="UniProtKB-UniRule"/>
</dbReference>
<keyword evidence="5 14" id="KW-0698">rRNA processing</keyword>
<evidence type="ECO:0000259" key="15">
    <source>
        <dbReference type="PROSITE" id="PS51918"/>
    </source>
</evidence>
<dbReference type="CDD" id="cd01335">
    <property type="entry name" value="Radical_SAM"/>
    <property type="match status" value="1"/>
</dbReference>
<dbReference type="SUPFAM" id="SSF102114">
    <property type="entry name" value="Radical SAM enzymes"/>
    <property type="match status" value="1"/>
</dbReference>
<feature type="binding site" evidence="14">
    <location>
        <position position="216"/>
    </location>
    <ligand>
        <name>S-adenosyl-L-methionine</name>
        <dbReference type="ChEBI" id="CHEBI:59789"/>
    </ligand>
</feature>
<evidence type="ECO:0000256" key="12">
    <source>
        <dbReference type="ARBA" id="ARBA00023014"/>
    </source>
</evidence>
<evidence type="ECO:0000256" key="5">
    <source>
        <dbReference type="ARBA" id="ARBA00022552"/>
    </source>
</evidence>
<dbReference type="FunFam" id="3.20.20.70:FF:000008">
    <property type="entry name" value="Dual-specificity RNA methyltransferase RlmN"/>
    <property type="match status" value="1"/>
</dbReference>
<dbReference type="RefSeq" id="WP_119830345.1">
    <property type="nucleotide sequence ID" value="NZ_QYUL01000001.1"/>
</dbReference>
<evidence type="ECO:0000313" key="17">
    <source>
        <dbReference type="Proteomes" id="UP000283458"/>
    </source>
</evidence>
<feature type="binding site" evidence="14">
    <location>
        <position position="136"/>
    </location>
    <ligand>
        <name>[4Fe-4S] cluster</name>
        <dbReference type="ChEBI" id="CHEBI:49883"/>
        <note>4Fe-4S-S-AdoMet</note>
    </ligand>
</feature>
<evidence type="ECO:0000256" key="4">
    <source>
        <dbReference type="ARBA" id="ARBA00022490"/>
    </source>
</evidence>
<proteinExistence type="inferred from homology"/>
<keyword evidence="6 14" id="KW-0489">Methyltransferase</keyword>
<dbReference type="GO" id="GO:0030488">
    <property type="term" value="P:tRNA methylation"/>
    <property type="evidence" value="ECO:0007669"/>
    <property type="project" value="UniProtKB-UniRule"/>
</dbReference>
<organism evidence="16 17">
    <name type="scientific">Azospirillum cavernae</name>
    <dbReference type="NCBI Taxonomy" id="2320860"/>
    <lineage>
        <taxon>Bacteria</taxon>
        <taxon>Pseudomonadati</taxon>
        <taxon>Pseudomonadota</taxon>
        <taxon>Alphaproteobacteria</taxon>
        <taxon>Rhodospirillales</taxon>
        <taxon>Azospirillaceae</taxon>
        <taxon>Azospirillum</taxon>
    </lineage>
</organism>
<dbReference type="GO" id="GO:0070475">
    <property type="term" value="P:rRNA base methylation"/>
    <property type="evidence" value="ECO:0007669"/>
    <property type="project" value="UniProtKB-UniRule"/>
</dbReference>
<dbReference type="GO" id="GO:0019843">
    <property type="term" value="F:rRNA binding"/>
    <property type="evidence" value="ECO:0007669"/>
    <property type="project" value="UniProtKB-UniRule"/>
</dbReference>
<evidence type="ECO:0000256" key="9">
    <source>
        <dbReference type="ARBA" id="ARBA00022694"/>
    </source>
</evidence>
<dbReference type="InterPro" id="IPR007197">
    <property type="entry name" value="rSAM"/>
</dbReference>